<dbReference type="RefSeq" id="WP_007638801.1">
    <property type="nucleotide sequence ID" value="NC_020514.1"/>
</dbReference>
<accession>K7A739</accession>
<evidence type="ECO:0000259" key="1">
    <source>
        <dbReference type="PROSITE" id="PS50887"/>
    </source>
</evidence>
<protein>
    <recommendedName>
        <fullName evidence="1">GGDEF domain-containing protein</fullName>
    </recommendedName>
</protein>
<dbReference type="KEGG" id="gps:C427_3368"/>
<proteinExistence type="predicted"/>
<dbReference type="PATRIC" id="fig|1129794.4.peg.3348"/>
<dbReference type="PROSITE" id="PS50887">
    <property type="entry name" value="GGDEF"/>
    <property type="match status" value="1"/>
</dbReference>
<keyword evidence="3" id="KW-1185">Reference proteome</keyword>
<evidence type="ECO:0000313" key="2">
    <source>
        <dbReference type="EMBL" id="AGH45477.1"/>
    </source>
</evidence>
<dbReference type="EMBL" id="CP003837">
    <property type="protein sequence ID" value="AGH45477.1"/>
    <property type="molecule type" value="Genomic_DNA"/>
</dbReference>
<gene>
    <name evidence="2" type="ORF">C427_3368</name>
</gene>
<dbReference type="HOGENOM" id="CLU_3293778_0_0_6"/>
<dbReference type="InterPro" id="IPR000160">
    <property type="entry name" value="GGDEF_dom"/>
</dbReference>
<dbReference type="Proteomes" id="UP000011864">
    <property type="component" value="Chromosome"/>
</dbReference>
<dbReference type="InterPro" id="IPR029787">
    <property type="entry name" value="Nucleotide_cyclase"/>
</dbReference>
<dbReference type="SUPFAM" id="SSF55073">
    <property type="entry name" value="Nucleotide cyclase"/>
    <property type="match status" value="1"/>
</dbReference>
<name>K7A739_9ALTE</name>
<evidence type="ECO:0000313" key="3">
    <source>
        <dbReference type="Proteomes" id="UP000011864"/>
    </source>
</evidence>
<sequence length="40" mass="4606">MLDDEVARWSGDKFLVFLPETTLEQGILAAEKRDRLLKNS</sequence>
<organism evidence="2 3">
    <name type="scientific">Paraglaciecola psychrophila 170</name>
    <dbReference type="NCBI Taxonomy" id="1129794"/>
    <lineage>
        <taxon>Bacteria</taxon>
        <taxon>Pseudomonadati</taxon>
        <taxon>Pseudomonadota</taxon>
        <taxon>Gammaproteobacteria</taxon>
        <taxon>Alteromonadales</taxon>
        <taxon>Alteromonadaceae</taxon>
        <taxon>Paraglaciecola</taxon>
    </lineage>
</organism>
<feature type="domain" description="GGDEF" evidence="1">
    <location>
        <begin position="1"/>
        <end position="40"/>
    </location>
</feature>
<dbReference type="AlphaFoldDB" id="K7A739"/>
<reference evidence="2 3" key="1">
    <citation type="journal article" date="2013" name="Genome Announc.">
        <title>Complete Genome Sequence of Glaciecola psychrophila Strain 170T.</title>
        <authorList>
            <person name="Yin J."/>
            <person name="Chen J."/>
            <person name="Liu G."/>
            <person name="Yu Y."/>
            <person name="Song L."/>
            <person name="Wang X."/>
            <person name="Qu X."/>
        </authorList>
    </citation>
    <scope>NUCLEOTIDE SEQUENCE [LARGE SCALE GENOMIC DNA]</scope>
    <source>
        <strain evidence="2 3">170</strain>
    </source>
</reference>